<comment type="caution">
    <text evidence="1">The sequence shown here is derived from an EMBL/GenBank/DDBJ whole genome shotgun (WGS) entry which is preliminary data.</text>
</comment>
<protein>
    <submittedName>
        <fullName evidence="1">Uncharacterized protein</fullName>
    </submittedName>
</protein>
<reference evidence="1 2" key="1">
    <citation type="submission" date="2019-11" db="EMBL/GenBank/DDBJ databases">
        <title>Whole genome sequence of Oryza granulata.</title>
        <authorList>
            <person name="Li W."/>
        </authorList>
    </citation>
    <scope>NUCLEOTIDE SEQUENCE [LARGE SCALE GENOMIC DNA]</scope>
    <source>
        <strain evidence="2">cv. Menghai</strain>
        <tissue evidence="1">Leaf</tissue>
    </source>
</reference>
<dbReference type="EMBL" id="SPHZ02000005">
    <property type="protein sequence ID" value="KAF0918861.1"/>
    <property type="molecule type" value="Genomic_DNA"/>
</dbReference>
<evidence type="ECO:0000313" key="2">
    <source>
        <dbReference type="Proteomes" id="UP000479710"/>
    </source>
</evidence>
<dbReference type="Proteomes" id="UP000479710">
    <property type="component" value="Unassembled WGS sequence"/>
</dbReference>
<name>A0A6G1E2G0_9ORYZ</name>
<proteinExistence type="predicted"/>
<organism evidence="1 2">
    <name type="scientific">Oryza meyeriana var. granulata</name>
    <dbReference type="NCBI Taxonomy" id="110450"/>
    <lineage>
        <taxon>Eukaryota</taxon>
        <taxon>Viridiplantae</taxon>
        <taxon>Streptophyta</taxon>
        <taxon>Embryophyta</taxon>
        <taxon>Tracheophyta</taxon>
        <taxon>Spermatophyta</taxon>
        <taxon>Magnoliopsida</taxon>
        <taxon>Liliopsida</taxon>
        <taxon>Poales</taxon>
        <taxon>Poaceae</taxon>
        <taxon>BOP clade</taxon>
        <taxon>Oryzoideae</taxon>
        <taxon>Oryzeae</taxon>
        <taxon>Oryzinae</taxon>
        <taxon>Oryza</taxon>
        <taxon>Oryza meyeriana</taxon>
    </lineage>
</organism>
<keyword evidence="2" id="KW-1185">Reference proteome</keyword>
<evidence type="ECO:0000313" key="1">
    <source>
        <dbReference type="EMBL" id="KAF0918861.1"/>
    </source>
</evidence>
<gene>
    <name evidence="1" type="ORF">E2562_026696</name>
</gene>
<dbReference type="AlphaFoldDB" id="A0A6G1E2G0"/>
<sequence>MNTNQTPEVRESNYDLARGTRSSIRTSDCSCAKGLQHKGRIDRFGDRVFTRRCRASVRKVLVQGGGLMVCSADIVSGRKRLGVVTLGCDAAREEAYRGREVVR</sequence>
<accession>A0A6G1E2G0</accession>